<reference evidence="3" key="2">
    <citation type="submission" date="2024-05" db="EMBL/GenBank/DDBJ databases">
        <title>Rhodohalobacter halophilus gen. nov., sp. nov., a moderately halophilic member of the family Balneolaceae.</title>
        <authorList>
            <person name="Xia J."/>
        </authorList>
    </citation>
    <scope>NUCLEOTIDE SEQUENCE</scope>
    <source>
        <strain evidence="3">WB101</strain>
    </source>
</reference>
<feature type="chain" id="PRO_5045325847" evidence="1">
    <location>
        <begin position="22"/>
        <end position="267"/>
    </location>
</feature>
<organism evidence="3 4">
    <name type="scientific">Rhodohalobacter sulfatireducens</name>
    <dbReference type="NCBI Taxonomy" id="2911366"/>
    <lineage>
        <taxon>Bacteria</taxon>
        <taxon>Pseudomonadati</taxon>
        <taxon>Balneolota</taxon>
        <taxon>Balneolia</taxon>
        <taxon>Balneolales</taxon>
        <taxon>Balneolaceae</taxon>
        <taxon>Rhodohalobacter</taxon>
    </lineage>
</organism>
<name>A0ABS9K804_9BACT</name>
<evidence type="ECO:0000313" key="4">
    <source>
        <dbReference type="Proteomes" id="UP001165366"/>
    </source>
</evidence>
<keyword evidence="4" id="KW-1185">Reference proteome</keyword>
<dbReference type="Pfam" id="PF13115">
    <property type="entry name" value="YtkA"/>
    <property type="match status" value="1"/>
</dbReference>
<keyword evidence="1" id="KW-0732">Signal</keyword>
<dbReference type="InterPro" id="IPR032693">
    <property type="entry name" value="YtkA-like_dom"/>
</dbReference>
<comment type="caution">
    <text evidence="3">The sequence shown here is derived from an EMBL/GenBank/DDBJ whole genome shotgun (WGS) entry which is preliminary data.</text>
</comment>
<evidence type="ECO:0000259" key="2">
    <source>
        <dbReference type="Pfam" id="PF13115"/>
    </source>
</evidence>
<evidence type="ECO:0000256" key="1">
    <source>
        <dbReference type="SAM" id="SignalP"/>
    </source>
</evidence>
<sequence length="267" mass="29821">MRLSISMGRMMAMAALVLAVASCNTNNSNSELDLIPVNSVTVQEYTVSLFAEKEPETGFNMLYWQIEKDGDRIEPQQFSITPMMDMGEMMHSTPYTEPQTAEEDDRYLKNMVVFIMPGGAMGSWSVPFEIRTQDDQLITGELPINVDSSWKLTSVRSESDKIYFITWYSPQNPVSGNNELAFMVHTRESMMSFPPVSDAELLVYPYMDMGGGSGHSTDFTNPVATGNGMYEGDINYSMSGVWTTSVELTVNGETLPEVVFEYSVQAK</sequence>
<protein>
    <submittedName>
        <fullName evidence="3">FixH family protein</fullName>
    </submittedName>
</protein>
<dbReference type="EMBL" id="JAKLWS010000001">
    <property type="protein sequence ID" value="MCG2586976.1"/>
    <property type="molecule type" value="Genomic_DNA"/>
</dbReference>
<dbReference type="Proteomes" id="UP001165366">
    <property type="component" value="Unassembled WGS sequence"/>
</dbReference>
<dbReference type="RefSeq" id="WP_237851826.1">
    <property type="nucleotide sequence ID" value="NZ_JAKLWS010000001.1"/>
</dbReference>
<feature type="domain" description="YtkA-like" evidence="2">
    <location>
        <begin position="165"/>
        <end position="246"/>
    </location>
</feature>
<dbReference type="PROSITE" id="PS51257">
    <property type="entry name" value="PROKAR_LIPOPROTEIN"/>
    <property type="match status" value="1"/>
</dbReference>
<gene>
    <name evidence="3" type="ORF">L6773_00260</name>
</gene>
<feature type="signal peptide" evidence="1">
    <location>
        <begin position="1"/>
        <end position="21"/>
    </location>
</feature>
<evidence type="ECO:0000313" key="3">
    <source>
        <dbReference type="EMBL" id="MCG2586976.1"/>
    </source>
</evidence>
<reference evidence="3" key="1">
    <citation type="submission" date="2022-01" db="EMBL/GenBank/DDBJ databases">
        <authorList>
            <person name="Wang Y."/>
        </authorList>
    </citation>
    <scope>NUCLEOTIDE SEQUENCE</scope>
    <source>
        <strain evidence="3">WB101</strain>
    </source>
</reference>
<accession>A0ABS9K804</accession>
<proteinExistence type="predicted"/>